<feature type="domain" description="PD-(D/E)XK endonuclease-like" evidence="1">
    <location>
        <begin position="772"/>
        <end position="989"/>
    </location>
</feature>
<protein>
    <recommendedName>
        <fullName evidence="1">PD-(D/E)XK endonuclease-like domain-containing protein</fullName>
    </recommendedName>
</protein>
<evidence type="ECO:0000259" key="1">
    <source>
        <dbReference type="Pfam" id="PF12705"/>
    </source>
</evidence>
<dbReference type="InterPro" id="IPR027417">
    <property type="entry name" value="P-loop_NTPase"/>
</dbReference>
<accession>A0ABQ4TUY9</accession>
<dbReference type="NCBIfam" id="TIGR02786">
    <property type="entry name" value="addB_alphas"/>
    <property type="match status" value="1"/>
</dbReference>
<keyword evidence="3" id="KW-1185">Reference proteome</keyword>
<comment type="caution">
    <text evidence="2">The sequence shown here is derived from an EMBL/GenBank/DDBJ whole genome shotgun (WGS) entry which is preliminary data.</text>
</comment>
<sequence>MPDSHVFTISRGAPFLPTLAEALIDGRLVGPVGADPLALAGVTVFLPTRRATRALAAILGRRLGAAALLPRMIPLGEADEAELDLAAEPLLENGPDSLNPPIPPLERRLILARLVQAWADTVDRRLLPIDDDVPFLVPSSPADAIGLAGDLERLMDALTVEGLPWSEIGAAVEAEYSRYFGLTLDFLRIAAEAWPAILAERSLSDPVFRARSLVLAEAARLARERPDDPVVIAGSTGSVPATAKLIAAVAGLRRGAVVLPGLDLDLDATGWDAIETGEGPTRAIAHGHPQAVLHRLLGPDCMNLPRGAVTDLGRSRPEEAARARLLSEALRPAETTDAWARLDAQERDATAALGLAGLAVVEAADEREEALVAAIALRETLETSGASAALVTPDRGLAIRVAAELARWGIVAEDSAGLPLARSPAGRLARLAAELAADLLIRAGDRHGDAIPARIIALLAHPLVRIGLPRGEVVRGAAALEIGALRGPAPKAGFAGIRAALRDQRQGEGQRRPRAKQRLTDLDWDLAERVVDGLEAAFVDFPAPDEAKTGDLVTLAGRHRAACEWLLEGPPDDREPAPEASLACLDALFDDFAMARPDRLDGRFADYPAFFTALARERVVACAGTAPHPRLRILGLLEARLLGADRVVLGGLDEGVWPMKTVTDAFLNRPMRERVGLDPPERRVGQMAHDFVQALGCRDAVITRALKREGAPTVPSRLLQRLRAFSGETRWGEALAAGRRFTGYAAALDAAPAQPRLTQPKPRPDPALFPRRLSVTEIETLVRDPYVIFARHVLGLDPLEPVAAAPGASDRGSIVHDVFGRFALKYPADLPDPGLAREVLAQVAVDHFTDIKDTYPELYAEWWPRYERTAGAYLPWEAARRPDLARIHPEISGRWAIPMGREVFTLRARADRIELRPDGSACIVDFKTGQPPGNREVFAGFSPQLTLEAAMLMAGAFEGLPAVKATPDLLYVHASGGRKPFVPAPFKPPRGEARTVDAIVAEHAGRLRGLVARFMAGEAAYTSRPYPKFAKSYGDYDHLARVLEWSLGGEGEG</sequence>
<evidence type="ECO:0000313" key="3">
    <source>
        <dbReference type="Proteomes" id="UP001055057"/>
    </source>
</evidence>
<name>A0ABQ4TUY9_9HYPH</name>
<evidence type="ECO:0000313" key="2">
    <source>
        <dbReference type="EMBL" id="GJE58503.1"/>
    </source>
</evidence>
<dbReference type="InterPro" id="IPR038726">
    <property type="entry name" value="PDDEXK_AddAB-type"/>
</dbReference>
<dbReference type="RefSeq" id="WP_238181133.1">
    <property type="nucleotide sequence ID" value="NZ_BPRB01000035.1"/>
</dbReference>
<dbReference type="InterPro" id="IPR014153">
    <property type="entry name" value="Ds_break_AddB"/>
</dbReference>
<reference evidence="2" key="2">
    <citation type="submission" date="2021-08" db="EMBL/GenBank/DDBJ databases">
        <authorList>
            <person name="Tani A."/>
            <person name="Ola A."/>
            <person name="Ogura Y."/>
            <person name="Katsura K."/>
            <person name="Hayashi T."/>
        </authorList>
    </citation>
    <scope>NUCLEOTIDE SEQUENCE</scope>
    <source>
        <strain evidence="2">DSM 23632</strain>
    </source>
</reference>
<proteinExistence type="predicted"/>
<dbReference type="SUPFAM" id="SSF52540">
    <property type="entry name" value="P-loop containing nucleoside triphosphate hydrolases"/>
    <property type="match status" value="1"/>
</dbReference>
<dbReference type="Proteomes" id="UP001055057">
    <property type="component" value="Unassembled WGS sequence"/>
</dbReference>
<dbReference type="Pfam" id="PF12705">
    <property type="entry name" value="PDDEXK_1"/>
    <property type="match status" value="1"/>
</dbReference>
<dbReference type="EMBL" id="BPRB01000035">
    <property type="protein sequence ID" value="GJE58503.1"/>
    <property type="molecule type" value="Genomic_DNA"/>
</dbReference>
<reference evidence="2" key="1">
    <citation type="journal article" date="2021" name="Front. Microbiol.">
        <title>Comprehensive Comparative Genomics and Phenotyping of Methylobacterium Species.</title>
        <authorList>
            <person name="Alessa O."/>
            <person name="Ogura Y."/>
            <person name="Fujitani Y."/>
            <person name="Takami H."/>
            <person name="Hayashi T."/>
            <person name="Sahin N."/>
            <person name="Tani A."/>
        </authorList>
    </citation>
    <scope>NUCLEOTIDE SEQUENCE</scope>
    <source>
        <strain evidence="2">DSM 23632</strain>
    </source>
</reference>
<gene>
    <name evidence="2" type="ORF">MPOCJGCO_0585</name>
</gene>
<organism evidence="2 3">
    <name type="scientific">Methylobacterium trifolii</name>
    <dbReference type="NCBI Taxonomy" id="1003092"/>
    <lineage>
        <taxon>Bacteria</taxon>
        <taxon>Pseudomonadati</taxon>
        <taxon>Pseudomonadota</taxon>
        <taxon>Alphaproteobacteria</taxon>
        <taxon>Hyphomicrobiales</taxon>
        <taxon>Methylobacteriaceae</taxon>
        <taxon>Methylobacterium</taxon>
    </lineage>
</organism>